<dbReference type="PANTHER" id="PTHR30576:SF0">
    <property type="entry name" value="UNDECAPRENYL-PHOSPHATE N-ACETYLGALACTOSAMINYL 1-PHOSPHATE TRANSFERASE-RELATED"/>
    <property type="match status" value="1"/>
</dbReference>
<evidence type="ECO:0000313" key="9">
    <source>
        <dbReference type="EMBL" id="QYD71464.1"/>
    </source>
</evidence>
<keyword evidence="4 7" id="KW-0812">Transmembrane</keyword>
<dbReference type="Pfam" id="PF02397">
    <property type="entry name" value="Bac_transf"/>
    <property type="match status" value="1"/>
</dbReference>
<keyword evidence="10" id="KW-1185">Reference proteome</keyword>
<evidence type="ECO:0000256" key="7">
    <source>
        <dbReference type="SAM" id="Phobius"/>
    </source>
</evidence>
<evidence type="ECO:0000259" key="8">
    <source>
        <dbReference type="Pfam" id="PF02397"/>
    </source>
</evidence>
<dbReference type="EMBL" id="CP080096">
    <property type="protein sequence ID" value="QYD71464.1"/>
    <property type="molecule type" value="Genomic_DNA"/>
</dbReference>
<evidence type="ECO:0000256" key="1">
    <source>
        <dbReference type="ARBA" id="ARBA00004141"/>
    </source>
</evidence>
<evidence type="ECO:0000256" key="3">
    <source>
        <dbReference type="ARBA" id="ARBA00022679"/>
    </source>
</evidence>
<dbReference type="GO" id="GO:0089702">
    <property type="term" value="F:undecaprenyl-phosphate glucose phosphotransferase activity"/>
    <property type="evidence" value="ECO:0007669"/>
    <property type="project" value="UniProtKB-EC"/>
</dbReference>
<name>A0ABX8URD9_9BURK</name>
<evidence type="ECO:0000313" key="10">
    <source>
        <dbReference type="Proteomes" id="UP000826462"/>
    </source>
</evidence>
<dbReference type="InterPro" id="IPR017473">
    <property type="entry name" value="Undecaprenyl-P_gluc_Ptfrase"/>
</dbReference>
<feature type="transmembrane region" description="Helical" evidence="7">
    <location>
        <begin position="68"/>
        <end position="90"/>
    </location>
</feature>
<evidence type="ECO:0000256" key="5">
    <source>
        <dbReference type="ARBA" id="ARBA00022989"/>
    </source>
</evidence>
<feature type="transmembrane region" description="Helical" evidence="7">
    <location>
        <begin position="271"/>
        <end position="291"/>
    </location>
</feature>
<dbReference type="NCBIfam" id="TIGR03025">
    <property type="entry name" value="EPS_sugtrans"/>
    <property type="match status" value="1"/>
</dbReference>
<keyword evidence="5 7" id="KW-1133">Transmembrane helix</keyword>
<dbReference type="Pfam" id="PF13727">
    <property type="entry name" value="CoA_binding_3"/>
    <property type="match status" value="1"/>
</dbReference>
<accession>A0ABX8URD9</accession>
<dbReference type="Proteomes" id="UP000826462">
    <property type="component" value="Chromosome 2"/>
</dbReference>
<dbReference type="EC" id="2.7.8.31" evidence="9"/>
<evidence type="ECO:0000256" key="4">
    <source>
        <dbReference type="ARBA" id="ARBA00022692"/>
    </source>
</evidence>
<comment type="subcellular location">
    <subcellularLocation>
        <location evidence="1">Membrane</location>
        <topology evidence="1">Multi-pass membrane protein</topology>
    </subcellularLocation>
</comment>
<dbReference type="InterPro" id="IPR003362">
    <property type="entry name" value="Bact_transf"/>
</dbReference>
<feature type="transmembrane region" description="Helical" evidence="7">
    <location>
        <begin position="96"/>
        <end position="118"/>
    </location>
</feature>
<feature type="transmembrane region" description="Helical" evidence="7">
    <location>
        <begin position="37"/>
        <end position="56"/>
    </location>
</feature>
<reference evidence="9 10" key="1">
    <citation type="submission" date="2021-07" db="EMBL/GenBank/DDBJ databases">
        <title>Paraburkholderia edwinii protects Aspergillus sp. from phenazines by acting as a toxin sponge.</title>
        <authorList>
            <person name="Dahlstrom K.M."/>
            <person name="Newman D.K."/>
        </authorList>
    </citation>
    <scope>NUCLEOTIDE SEQUENCE [LARGE SCALE GENOMIC DNA]</scope>
    <source>
        <strain evidence="9 10">Pe01</strain>
    </source>
</reference>
<dbReference type="Gene3D" id="3.40.50.720">
    <property type="entry name" value="NAD(P)-binding Rossmann-like Domain"/>
    <property type="match status" value="1"/>
</dbReference>
<feature type="domain" description="Bacterial sugar transferase" evidence="8">
    <location>
        <begin position="265"/>
        <end position="448"/>
    </location>
</feature>
<dbReference type="InterPro" id="IPR017475">
    <property type="entry name" value="EPS_sugar_tfrase"/>
</dbReference>
<dbReference type="RefSeq" id="WP_219800893.1">
    <property type="nucleotide sequence ID" value="NZ_CP080096.1"/>
</dbReference>
<dbReference type="NCBIfam" id="TIGR03023">
    <property type="entry name" value="WcaJ_sugtrans"/>
    <property type="match status" value="1"/>
</dbReference>
<evidence type="ECO:0000256" key="2">
    <source>
        <dbReference type="ARBA" id="ARBA00006464"/>
    </source>
</evidence>
<keyword evidence="6 7" id="KW-0472">Membrane</keyword>
<gene>
    <name evidence="9" type="ORF">KZJ38_31095</name>
</gene>
<evidence type="ECO:0000256" key="6">
    <source>
        <dbReference type="ARBA" id="ARBA00023136"/>
    </source>
</evidence>
<comment type="similarity">
    <text evidence="2">Belongs to the bacterial sugar transferase family.</text>
</comment>
<keyword evidence="3 9" id="KW-0808">Transferase</keyword>
<protein>
    <submittedName>
        <fullName evidence="9">Undecaprenyl-phosphate glucose phosphotransferase</fullName>
        <ecNumber evidence="9">2.7.8.31</ecNumber>
    </submittedName>
</protein>
<dbReference type="PANTHER" id="PTHR30576">
    <property type="entry name" value="COLANIC BIOSYNTHESIS UDP-GLUCOSE LIPID CARRIER TRANSFERASE"/>
    <property type="match status" value="1"/>
</dbReference>
<proteinExistence type="inferred from homology"/>
<organism evidence="9 10">
    <name type="scientific">Paraburkholderia edwinii</name>
    <dbReference type="NCBI Taxonomy" id="2861782"/>
    <lineage>
        <taxon>Bacteria</taxon>
        <taxon>Pseudomonadati</taxon>
        <taxon>Pseudomonadota</taxon>
        <taxon>Betaproteobacteria</taxon>
        <taxon>Burkholderiales</taxon>
        <taxon>Burkholderiaceae</taxon>
        <taxon>Paraburkholderia</taxon>
    </lineage>
</organism>
<sequence>MFALALQIGDLLMIVAGALFALSFTYSDTSPSHLDDLFGLLGVLLALLAFHLTGVYRSRDSNGSAARSTTRAICCWLGAQLAVALISGGYPGAEQRMNWILCWTALSSVLMLLHRYTLYAALRALRSRGYGRTPVAIVARAEHGREIATRLAAKQDAAFTPELIFDTALERDTLVADIPTVCELDSFTQLVRAHRIGELWIVDARDEPTCVERIVDAFRDDFVNIRIVPALEGRLLPEPAIVDCLGVPVLNVIASPERGLRVLPKAIFDRLFALCALLALAPVLVAIAVAVKCSSPGPVFFRQSRKGMNGEVFSIYKFRTMYQGADRPGTVTQASRNDARITRLGRFLRSTSLDELPQFINVLKGEMSVVGPRPHAVEHDEYYKNLVQDYMYRYRIKPGITGWAQVNGYRGETERVEKMAARVMFDIHYIQHWTLGLDLKIVWLTVLKGFVGSNAY</sequence>